<accession>A0A8S4A662</accession>
<keyword evidence="2" id="KW-1185">Reference proteome</keyword>
<dbReference type="Proteomes" id="UP000678393">
    <property type="component" value="Unassembled WGS sequence"/>
</dbReference>
<reference evidence="1" key="1">
    <citation type="submission" date="2021-04" db="EMBL/GenBank/DDBJ databases">
        <authorList>
            <consortium name="Molecular Ecology Group"/>
        </authorList>
    </citation>
    <scope>NUCLEOTIDE SEQUENCE</scope>
</reference>
<comment type="caution">
    <text evidence="1">The sequence shown here is derived from an EMBL/GenBank/DDBJ whole genome shotgun (WGS) entry which is preliminary data.</text>
</comment>
<gene>
    <name evidence="1" type="ORF">CUNI_LOCUS21598</name>
</gene>
<proteinExistence type="predicted"/>
<organism evidence="1 2">
    <name type="scientific">Candidula unifasciata</name>
    <dbReference type="NCBI Taxonomy" id="100452"/>
    <lineage>
        <taxon>Eukaryota</taxon>
        <taxon>Metazoa</taxon>
        <taxon>Spiralia</taxon>
        <taxon>Lophotrochozoa</taxon>
        <taxon>Mollusca</taxon>
        <taxon>Gastropoda</taxon>
        <taxon>Heterobranchia</taxon>
        <taxon>Euthyneura</taxon>
        <taxon>Panpulmonata</taxon>
        <taxon>Eupulmonata</taxon>
        <taxon>Stylommatophora</taxon>
        <taxon>Helicina</taxon>
        <taxon>Helicoidea</taxon>
        <taxon>Geomitridae</taxon>
        <taxon>Candidula</taxon>
    </lineage>
</organism>
<dbReference type="AlphaFoldDB" id="A0A8S4A662"/>
<name>A0A8S4A662_9EUPU</name>
<protein>
    <submittedName>
        <fullName evidence="1">Uncharacterized protein</fullName>
    </submittedName>
</protein>
<sequence length="118" mass="13556">MPDEEARKQGISCLKNVTFKIINATQPSKMSNRRNSLSCIDVCNHNCSPCQAPLYSLPLEAKKVYEEEQRLLLMRDCLRDNIRSVRKSTVDECSKILDTIISYCECQASCKPEPRTRR</sequence>
<feature type="non-terminal residue" evidence="1">
    <location>
        <position position="118"/>
    </location>
</feature>
<evidence type="ECO:0000313" key="2">
    <source>
        <dbReference type="Proteomes" id="UP000678393"/>
    </source>
</evidence>
<dbReference type="EMBL" id="CAJHNH020008484">
    <property type="protein sequence ID" value="CAG5136040.1"/>
    <property type="molecule type" value="Genomic_DNA"/>
</dbReference>
<evidence type="ECO:0000313" key="1">
    <source>
        <dbReference type="EMBL" id="CAG5136040.1"/>
    </source>
</evidence>